<reference evidence="2" key="2">
    <citation type="submission" date="2012-06" db="EMBL/GenBank/DDBJ databases">
        <title>Annotation of the Genome Sequence of Fusarium oxysporum Fo47.</title>
        <authorList>
            <consortium name="The Broad Institute Genomics Platform"/>
            <person name="Ma L.-J."/>
            <person name="Corby-Kistler H."/>
            <person name="Broz K."/>
            <person name="Gale L.R."/>
            <person name="Jonkers W."/>
            <person name="O'Donnell K."/>
            <person name="Ploetz R."/>
            <person name="Steinberg C."/>
            <person name="Schwartz D.C."/>
            <person name="VanEtten H."/>
            <person name="Zhou S."/>
            <person name="Young S.K."/>
            <person name="Zeng Q."/>
            <person name="Gargeya S."/>
            <person name="Fitzgerald M."/>
            <person name="Abouelleil A."/>
            <person name="Alvarado L."/>
            <person name="Chapman S.B."/>
            <person name="Gainer-Dewar J."/>
            <person name="Goldberg J."/>
            <person name="Griggs A."/>
            <person name="Gujja S."/>
            <person name="Hansen M."/>
            <person name="Howarth C."/>
            <person name="Imamovic A."/>
            <person name="Ireland A."/>
            <person name="Larimer J."/>
            <person name="McCowan C."/>
            <person name="Murphy C."/>
            <person name="Pearson M."/>
            <person name="Poon T.W."/>
            <person name="Priest M."/>
            <person name="Roberts A."/>
            <person name="Saif S."/>
            <person name="Shea T."/>
            <person name="Sykes S."/>
            <person name="Wortman J."/>
            <person name="Nusbaum C."/>
            <person name="Birren B."/>
        </authorList>
    </citation>
    <scope>NUCLEOTIDE SEQUENCE</scope>
    <source>
        <strain evidence="2">Fo47</strain>
    </source>
</reference>
<name>W9JX75_FUSOX</name>
<feature type="region of interest" description="Disordered" evidence="1">
    <location>
        <begin position="247"/>
        <end position="306"/>
    </location>
</feature>
<feature type="compositionally biased region" description="Polar residues" evidence="1">
    <location>
        <begin position="287"/>
        <end position="304"/>
    </location>
</feature>
<dbReference type="EMBL" id="JH717905">
    <property type="protein sequence ID" value="EWZ33788.1"/>
    <property type="molecule type" value="Genomic_DNA"/>
</dbReference>
<evidence type="ECO:0000256" key="1">
    <source>
        <dbReference type="SAM" id="MobiDB-lite"/>
    </source>
</evidence>
<feature type="compositionally biased region" description="Polar residues" evidence="1">
    <location>
        <begin position="247"/>
        <end position="261"/>
    </location>
</feature>
<gene>
    <name evidence="2" type="ORF">FOZG_13484</name>
</gene>
<proteinExistence type="predicted"/>
<evidence type="ECO:0008006" key="3">
    <source>
        <dbReference type="Google" id="ProtNLM"/>
    </source>
</evidence>
<organism evidence="2">
    <name type="scientific">Fusarium oxysporum Fo47</name>
    <dbReference type="NCBI Taxonomy" id="660027"/>
    <lineage>
        <taxon>Eukaryota</taxon>
        <taxon>Fungi</taxon>
        <taxon>Dikarya</taxon>
        <taxon>Ascomycota</taxon>
        <taxon>Pezizomycotina</taxon>
        <taxon>Sordariomycetes</taxon>
        <taxon>Hypocreomycetidae</taxon>
        <taxon>Hypocreales</taxon>
        <taxon>Nectriaceae</taxon>
        <taxon>Fusarium</taxon>
        <taxon>Fusarium oxysporum species complex</taxon>
    </lineage>
</organism>
<sequence length="755" mass="84461">MSGLEVFGAVAAIPTIVKQLSQFINSTKETIQAIRKAVGKYEELAQDLVSISKVIDSAGETIDRVVKEMVKNEAASTSEEINFVSLIQQMDRDIKTAQRKLETLEPGSSLKDRMNFVMRYRVEIEAVIGKVSQTGMFLNITLVNLLMQAILEESSSNSLKVSLINSGIQTSLNETLEAVKDAVKDVLNRPARSESPGPESSTEYQRMDGPSKAGSIKSTISEKSWFKSRPKDSNQSLRQLALKVRNTFTSSTSKSNRSQKLAESDDPAISPEPECISAPGDTRISVYPTNANDGSSDQEAQSRATENDVPLTDMDSLMQDNTADLGSPQAGLAVPDTQDQSSFDRDENVQACCLDDGNSRETDELGTSANFMASNTSGCINSPRLMDILRNNRSTGKISHAHEPTDAVKQSWLDNRSWVSAAIEKEMSYRVLVFQRPDNWIQLAILPRDHDEATVLETPLLQEMENTPLSCHFDYIDSNSRSLRIYFFTANEERLSICTVTFRPPFLVRWSVMSFPHETGDTLPPLPGMGFFCSTDDRTISYASASGSLVSLSETEAGKWIVQFFFEEYPVRHGDQVTQRVRVVTPERDEGPCLYLRIYRQGESTTHQFEGVDDWDHFFHNSDKVETSKKDIHWQGLTIDKTSIPYIPIDSRSGIIGFLCRTVENEVYLIEGHPWNNEQKKPTYICTVKPGSNFSFSRNFNDLFFISVEGDLTRIRVEVSESECISCSQPKRVFHSSGNSQQQLEDISYPGVIRV</sequence>
<dbReference type="AlphaFoldDB" id="W9JX75"/>
<dbReference type="Proteomes" id="UP000030766">
    <property type="component" value="Unassembled WGS sequence"/>
</dbReference>
<dbReference type="HOGENOM" id="CLU_024454_0_0_1"/>
<dbReference type="VEuPathDB" id="FungiDB:FOZG_13484"/>
<feature type="region of interest" description="Disordered" evidence="1">
    <location>
        <begin position="187"/>
        <end position="216"/>
    </location>
</feature>
<reference evidence="2" key="1">
    <citation type="submission" date="2011-06" db="EMBL/GenBank/DDBJ databases">
        <title>The Genome Sequence of Fusarium oxysporum Fo47.</title>
        <authorList>
            <consortium name="The Broad Institute Genome Sequencing Platform"/>
            <person name="Ma L.-J."/>
            <person name="Gale L.R."/>
            <person name="Schwartz D.C."/>
            <person name="Zhou S."/>
            <person name="Corby-Kistler H."/>
            <person name="Young S.K."/>
            <person name="Zeng Q."/>
            <person name="Gargeya S."/>
            <person name="Fitzgerald M."/>
            <person name="Haas B."/>
            <person name="Abouelleil A."/>
            <person name="Alvarado L."/>
            <person name="Arachchi H.M."/>
            <person name="Berlin A."/>
            <person name="Brown A."/>
            <person name="Chapman S.B."/>
            <person name="Chen Z."/>
            <person name="Dunbar C."/>
            <person name="Freedman E."/>
            <person name="Gearin G."/>
            <person name="Gellesch M."/>
            <person name="Goldberg J."/>
            <person name="Griggs A."/>
            <person name="Gujja S."/>
            <person name="Heiman D."/>
            <person name="Howarth C."/>
            <person name="Larson L."/>
            <person name="Lui A."/>
            <person name="MacDonald P.J.P."/>
            <person name="Mehta T."/>
            <person name="Montmayeur A."/>
            <person name="Murphy C."/>
            <person name="Neiman D."/>
            <person name="Pearson M."/>
            <person name="Priest M."/>
            <person name="Roberts A."/>
            <person name="Saif S."/>
            <person name="Shea T."/>
            <person name="Shenoy N."/>
            <person name="Sisk P."/>
            <person name="Stolte C."/>
            <person name="Sykes S."/>
            <person name="Wortman J."/>
            <person name="Nusbaum C."/>
            <person name="Birren B."/>
        </authorList>
    </citation>
    <scope>NUCLEOTIDE SEQUENCE [LARGE SCALE GENOMIC DNA]</scope>
    <source>
        <strain evidence="2">Fo47</strain>
    </source>
</reference>
<accession>W9JX75</accession>
<evidence type="ECO:0000313" key="2">
    <source>
        <dbReference type="EMBL" id="EWZ33788.1"/>
    </source>
</evidence>
<protein>
    <recommendedName>
        <fullName evidence="3">Fungal N-terminal domain-containing protein</fullName>
    </recommendedName>
</protein>